<reference evidence="2 3" key="1">
    <citation type="submission" date="2024-03" db="EMBL/GenBank/DDBJ databases">
        <authorList>
            <person name="Gkanogiannis A."/>
            <person name="Becerra Lopez-Lavalle L."/>
        </authorList>
    </citation>
    <scope>NUCLEOTIDE SEQUENCE [LARGE SCALE GENOMIC DNA]</scope>
</reference>
<accession>A0ABP0Y0J6</accession>
<feature type="region of interest" description="Disordered" evidence="1">
    <location>
        <begin position="90"/>
        <end position="123"/>
    </location>
</feature>
<dbReference type="EMBL" id="OZ021745">
    <property type="protein sequence ID" value="CAK9313948.1"/>
    <property type="molecule type" value="Genomic_DNA"/>
</dbReference>
<dbReference type="Proteomes" id="UP001642487">
    <property type="component" value="Chromosome 11"/>
</dbReference>
<keyword evidence="3" id="KW-1185">Reference proteome</keyword>
<gene>
    <name evidence="2" type="ORF">CITCOLO1_LOCUS5687</name>
</gene>
<organism evidence="2 3">
    <name type="scientific">Citrullus colocynthis</name>
    <name type="common">colocynth</name>
    <dbReference type="NCBI Taxonomy" id="252529"/>
    <lineage>
        <taxon>Eukaryota</taxon>
        <taxon>Viridiplantae</taxon>
        <taxon>Streptophyta</taxon>
        <taxon>Embryophyta</taxon>
        <taxon>Tracheophyta</taxon>
        <taxon>Spermatophyta</taxon>
        <taxon>Magnoliopsida</taxon>
        <taxon>eudicotyledons</taxon>
        <taxon>Gunneridae</taxon>
        <taxon>Pentapetalae</taxon>
        <taxon>rosids</taxon>
        <taxon>fabids</taxon>
        <taxon>Cucurbitales</taxon>
        <taxon>Cucurbitaceae</taxon>
        <taxon>Benincaseae</taxon>
        <taxon>Citrullus</taxon>
    </lineage>
</organism>
<evidence type="ECO:0000313" key="2">
    <source>
        <dbReference type="EMBL" id="CAK9313948.1"/>
    </source>
</evidence>
<name>A0ABP0Y0J6_9ROSI</name>
<feature type="compositionally biased region" description="Basic and acidic residues" evidence="1">
    <location>
        <begin position="16"/>
        <end position="41"/>
    </location>
</feature>
<proteinExistence type="predicted"/>
<evidence type="ECO:0000256" key="1">
    <source>
        <dbReference type="SAM" id="MobiDB-lite"/>
    </source>
</evidence>
<evidence type="ECO:0000313" key="3">
    <source>
        <dbReference type="Proteomes" id="UP001642487"/>
    </source>
</evidence>
<feature type="region of interest" description="Disordered" evidence="1">
    <location>
        <begin position="1"/>
        <end position="45"/>
    </location>
</feature>
<sequence length="216" mass="25306">METKEKKGGNEGSQGRGEKETRDGDSKMEESKENGHEEGRKEKHHLTVIVHDLRRQRVRWSETRTWQKWKHRLKKVDASNRRGQTLLLRKRDGNRKKETEDGAPTSEHMVRKAKRKVGGKSTEHEVLTINGGRTKKLSLLKDTEDGWLRWREKTLEIHWMGWEKGRRLEMLKKPQRAQRRRRVGSTAKGKVVDDECNFVADGKGSRDERRGKRAIV</sequence>
<feature type="compositionally biased region" description="Basic and acidic residues" evidence="1">
    <location>
        <begin position="90"/>
        <end position="100"/>
    </location>
</feature>
<protein>
    <submittedName>
        <fullName evidence="2">Uncharacterized protein</fullName>
    </submittedName>
</protein>